<dbReference type="EMBL" id="JAENGY010000072">
    <property type="protein sequence ID" value="KAG6975214.1"/>
    <property type="molecule type" value="Genomic_DNA"/>
</dbReference>
<name>A0A8J5MHQ5_9STRA</name>
<dbReference type="GO" id="GO:0006635">
    <property type="term" value="P:fatty acid beta-oxidation"/>
    <property type="evidence" value="ECO:0007669"/>
    <property type="project" value="TreeGrafter"/>
</dbReference>
<keyword evidence="5" id="KW-1185">Reference proteome</keyword>
<keyword evidence="2" id="KW-0175">Coiled coil</keyword>
<dbReference type="PROSITE" id="PS00439">
    <property type="entry name" value="ACYLTRANSF_C_1"/>
    <property type="match status" value="1"/>
</dbReference>
<organism evidence="4 5">
    <name type="scientific">Phytophthora aleatoria</name>
    <dbReference type="NCBI Taxonomy" id="2496075"/>
    <lineage>
        <taxon>Eukaryota</taxon>
        <taxon>Sar</taxon>
        <taxon>Stramenopiles</taxon>
        <taxon>Oomycota</taxon>
        <taxon>Peronosporomycetes</taxon>
        <taxon>Peronosporales</taxon>
        <taxon>Peronosporaceae</taxon>
        <taxon>Phytophthora</taxon>
    </lineage>
</organism>
<evidence type="ECO:0000313" key="5">
    <source>
        <dbReference type="Proteomes" id="UP000709295"/>
    </source>
</evidence>
<feature type="coiled-coil region" evidence="2">
    <location>
        <begin position="204"/>
        <end position="249"/>
    </location>
</feature>
<dbReference type="Proteomes" id="UP000709295">
    <property type="component" value="Unassembled WGS sequence"/>
</dbReference>
<dbReference type="GO" id="GO:0005739">
    <property type="term" value="C:mitochondrion"/>
    <property type="evidence" value="ECO:0007669"/>
    <property type="project" value="TreeGrafter"/>
</dbReference>
<evidence type="ECO:0000256" key="2">
    <source>
        <dbReference type="SAM" id="Coils"/>
    </source>
</evidence>
<accession>A0A8J5MHQ5</accession>
<dbReference type="AlphaFoldDB" id="A0A8J5MHQ5"/>
<sequence>MTQSRSLRGRSATGISRIFTGPCQDGTDSSRKNTCQDVEGNYFAAEDDGFLDAVAAALDQLAADCKTALRWSHDDANADAAILAAEQSFCTIAAICKDAGLTVATDVVGSHHDLTARDHTYSTPDAFATSRVSVNTIGEFTSSWTHTPANDDACQPDANCKYPPPVPIQRKSLSEAIPRSTEEIVEVELTDLLTQSHEKMLSLQRVFEARMAEAEQSREESEHRHANEMQALQEELASSRFAMDRIKHELLNSTSRKLEDMHSAITASQKVIEAGMKDQTRYWKSICEELVVEKREMAQKVAEERGRYTALKAHLVNHDDTVALQPFKIMRVPTSLRPLATHARALSSAAGVQQPGWFNRMLLTNEYNLPRLPVPQLEETVQRYLESVRPLVSAKEWKAHAELANTFKDAEGRQLQEVLLKRELKQAMGRAYPFSYIEEDWDKMYLGGRYQSPINVNPSYGLLDETDGNLKGMVPRSAAFVRSMVKWWNKVKNSELEQDNNQCMAGFARQYGTAKVPKKGVDVLTSHPRATHIVVMRGNKYFKLDVLSPDGKQLLSQRQLEAQLDSILNSSSKGDHDDLDLSTLTAEERDTWAQIRDDLAAHHPVNAESLEVIDSALFMLVLEDRNPSDMKQRMELSLHGQGSHRWFDKLQVMVQPDGHLTVNFEHSFSDGTVWNRWLHECWHDMRDSDSGFAPLNELPEYAGATKPEKLSWKLSNNLVEDIKKAESHFADFSGNLNSEYLVYKNFAKSNCKKWKLSPDGIAQMALQLAFYRTHGNIAPTYESCSTRIFHHGRTETIRSATHAAEAFVKGVENSAAVDTQRELLVTAVNRHVEMAKMAQKGLGVDRHLTALNSIANQSGISSDFLASPVRAGSTNFLISSSNVTTPFLQYFSFGAVVPHGYGVGYLLHNKSINVSLTNYKDSGISDGKKFKKVLESSLDTIKALADSPAP</sequence>
<dbReference type="GO" id="GO:0004095">
    <property type="term" value="F:carnitine O-palmitoyltransferase activity"/>
    <property type="evidence" value="ECO:0007669"/>
    <property type="project" value="TreeGrafter"/>
</dbReference>
<dbReference type="Pfam" id="PF00755">
    <property type="entry name" value="Carn_acyltransf"/>
    <property type="match status" value="1"/>
</dbReference>
<evidence type="ECO:0000256" key="1">
    <source>
        <dbReference type="PIRSR" id="PIRSR600542-1"/>
    </source>
</evidence>
<comment type="caution">
    <text evidence="4">The sequence shown here is derived from an EMBL/GenBank/DDBJ whole genome shotgun (WGS) entry which is preliminary data.</text>
</comment>
<evidence type="ECO:0000313" key="4">
    <source>
        <dbReference type="EMBL" id="KAG6975214.1"/>
    </source>
</evidence>
<protein>
    <recommendedName>
        <fullName evidence="3">Choline/carnitine acyltransferase domain-containing protein</fullName>
    </recommendedName>
</protein>
<dbReference type="PANTHER" id="PTHR22589">
    <property type="entry name" value="CARNITINE O-ACYLTRANSFERASE"/>
    <property type="match status" value="1"/>
</dbReference>
<dbReference type="PROSITE" id="PS00440">
    <property type="entry name" value="ACYLTRANSF_C_2"/>
    <property type="match status" value="1"/>
</dbReference>
<feature type="active site" description="Proton acceptor" evidence="1">
    <location>
        <position position="666"/>
    </location>
</feature>
<proteinExistence type="predicted"/>
<dbReference type="PANTHER" id="PTHR22589:SF16">
    <property type="entry name" value="CARNITINE O-PALMITOYLTRANSFERASE 2, MITOCHONDRIAL"/>
    <property type="match status" value="1"/>
</dbReference>
<dbReference type="InterPro" id="IPR039551">
    <property type="entry name" value="Cho/carn_acyl_trans"/>
</dbReference>
<feature type="domain" description="Choline/carnitine acyltransferase" evidence="3">
    <location>
        <begin position="372"/>
        <end position="935"/>
    </location>
</feature>
<reference evidence="4" key="1">
    <citation type="submission" date="2021-01" db="EMBL/GenBank/DDBJ databases">
        <title>Phytophthora aleatoria, a newly-described species from Pinus radiata is distinct from Phytophthora cactorum isolates based on comparative genomics.</title>
        <authorList>
            <person name="Mcdougal R."/>
            <person name="Panda P."/>
            <person name="Williams N."/>
            <person name="Studholme D.J."/>
        </authorList>
    </citation>
    <scope>NUCLEOTIDE SEQUENCE</scope>
    <source>
        <strain evidence="4">NZFS 4037</strain>
    </source>
</reference>
<gene>
    <name evidence="4" type="ORF">JG688_00002641</name>
</gene>
<dbReference type="InterPro" id="IPR000542">
    <property type="entry name" value="Carn_acyl_trans"/>
</dbReference>
<evidence type="ECO:0000259" key="3">
    <source>
        <dbReference type="Pfam" id="PF00755"/>
    </source>
</evidence>